<sequence length="64" mass="7453">MTLPQGDFIYDRLDLPPANVYEAEANQRRSLMYPPKTVGEYLDALLKWGHMQTVNLLMEWKVAL</sequence>
<dbReference type="AlphaFoldDB" id="A0A8H9D9F0"/>
<dbReference type="OrthoDB" id="211933at2"/>
<organism evidence="2 3">
    <name type="scientific">Nitrosomonas nitrosa</name>
    <dbReference type="NCBI Taxonomy" id="52442"/>
    <lineage>
        <taxon>Bacteria</taxon>
        <taxon>Pseudomonadati</taxon>
        <taxon>Pseudomonadota</taxon>
        <taxon>Betaproteobacteria</taxon>
        <taxon>Nitrosomonadales</taxon>
        <taxon>Nitrosomonadaceae</taxon>
        <taxon>Nitrosomonas</taxon>
    </lineage>
</organism>
<gene>
    <name evidence="2" type="ORF">NMYAN_160072</name>
</gene>
<protein>
    <recommendedName>
        <fullName evidence="1">VapC50 C-terminal domain-containing protein</fullName>
    </recommendedName>
</protein>
<dbReference type="EMBL" id="CAJNAP010000008">
    <property type="protein sequence ID" value="CAE6498184.1"/>
    <property type="molecule type" value="Genomic_DNA"/>
</dbReference>
<proteinExistence type="predicted"/>
<dbReference type="Pfam" id="PF26343">
    <property type="entry name" value="VapC50_C"/>
    <property type="match status" value="1"/>
</dbReference>
<name>A0A8H9D9F0_9PROT</name>
<reference evidence="2" key="1">
    <citation type="submission" date="2021-02" db="EMBL/GenBank/DDBJ databases">
        <authorList>
            <person name="Han P."/>
        </authorList>
    </citation>
    <scope>NUCLEOTIDE SEQUENCE</scope>
    <source>
        <strain evidence="2">Nitrosomonas nitrosa 18-3D</strain>
    </source>
</reference>
<comment type="caution">
    <text evidence="2">The sequence shown here is derived from an EMBL/GenBank/DDBJ whole genome shotgun (WGS) entry which is preliminary data.</text>
</comment>
<evidence type="ECO:0000259" key="1">
    <source>
        <dbReference type="Pfam" id="PF26343"/>
    </source>
</evidence>
<feature type="domain" description="VapC50 C-terminal" evidence="1">
    <location>
        <begin position="7"/>
        <end position="57"/>
    </location>
</feature>
<dbReference type="RefSeq" id="WP_090669913.1">
    <property type="nucleotide sequence ID" value="NZ_CAJNAP010000008.1"/>
</dbReference>
<accession>A0A8H9D9F0</accession>
<evidence type="ECO:0000313" key="2">
    <source>
        <dbReference type="EMBL" id="CAE6498184.1"/>
    </source>
</evidence>
<dbReference type="Proteomes" id="UP000601736">
    <property type="component" value="Unassembled WGS sequence"/>
</dbReference>
<evidence type="ECO:0000313" key="3">
    <source>
        <dbReference type="Proteomes" id="UP000601736"/>
    </source>
</evidence>
<dbReference type="InterPro" id="IPR058652">
    <property type="entry name" value="VapC50_C"/>
</dbReference>